<accession>A0A2P2JI25</accession>
<organism evidence="1">
    <name type="scientific">Rhizophora mucronata</name>
    <name type="common">Asiatic mangrove</name>
    <dbReference type="NCBI Taxonomy" id="61149"/>
    <lineage>
        <taxon>Eukaryota</taxon>
        <taxon>Viridiplantae</taxon>
        <taxon>Streptophyta</taxon>
        <taxon>Embryophyta</taxon>
        <taxon>Tracheophyta</taxon>
        <taxon>Spermatophyta</taxon>
        <taxon>Magnoliopsida</taxon>
        <taxon>eudicotyledons</taxon>
        <taxon>Gunneridae</taxon>
        <taxon>Pentapetalae</taxon>
        <taxon>rosids</taxon>
        <taxon>fabids</taxon>
        <taxon>Malpighiales</taxon>
        <taxon>Rhizophoraceae</taxon>
        <taxon>Rhizophora</taxon>
    </lineage>
</organism>
<dbReference type="EMBL" id="GGEC01012633">
    <property type="protein sequence ID" value="MBW93116.1"/>
    <property type="molecule type" value="Transcribed_RNA"/>
</dbReference>
<reference evidence="1" key="1">
    <citation type="submission" date="2018-02" db="EMBL/GenBank/DDBJ databases">
        <title>Rhizophora mucronata_Transcriptome.</title>
        <authorList>
            <person name="Meera S.P."/>
            <person name="Sreeshan A."/>
            <person name="Augustine A."/>
        </authorList>
    </citation>
    <scope>NUCLEOTIDE SEQUENCE</scope>
    <source>
        <tissue evidence="1">Leaf</tissue>
    </source>
</reference>
<dbReference type="AlphaFoldDB" id="A0A2P2JI25"/>
<evidence type="ECO:0000313" key="1">
    <source>
        <dbReference type="EMBL" id="MBW93116.1"/>
    </source>
</evidence>
<name>A0A2P2JI25_RHIMU</name>
<proteinExistence type="predicted"/>
<protein>
    <submittedName>
        <fullName evidence="1">Uncharacterized protein MANES_18G075500</fullName>
    </submittedName>
</protein>
<sequence length="86" mass="9956">MKKKKVTEKRVKKVMETIVRTGTNRVKPVLLGVEPHRWGALFSSLLTLPSRSCCCCFWDLMRSSSATELRLWIDDRTVGDERRSDD</sequence>